<evidence type="ECO:0000256" key="3">
    <source>
        <dbReference type="ARBA" id="ARBA00022475"/>
    </source>
</evidence>
<keyword evidence="6 8" id="KW-1133">Transmembrane helix</keyword>
<keyword evidence="5 8" id="KW-0812">Transmembrane</keyword>
<feature type="transmembrane region" description="Helical" evidence="8">
    <location>
        <begin position="286"/>
        <end position="305"/>
    </location>
</feature>
<keyword evidence="3" id="KW-1003">Cell membrane</keyword>
<evidence type="ECO:0000256" key="5">
    <source>
        <dbReference type="ARBA" id="ARBA00022692"/>
    </source>
</evidence>
<dbReference type="STRING" id="1608583.BN1356_01160"/>
<proteinExistence type="predicted"/>
<reference evidence="11" key="1">
    <citation type="submission" date="2015-03" db="EMBL/GenBank/DDBJ databases">
        <authorList>
            <person name="Urmite Genomes"/>
        </authorList>
    </citation>
    <scope>NUCLEOTIDE SEQUENCE [LARGE SCALE GENOMIC DNA]</scope>
    <source>
        <strain evidence="11">FF10</strain>
    </source>
</reference>
<feature type="transmembrane region" description="Helical" evidence="8">
    <location>
        <begin position="210"/>
        <end position="231"/>
    </location>
</feature>
<feature type="transmembrane region" description="Helical" evidence="8">
    <location>
        <begin position="12"/>
        <end position="37"/>
    </location>
</feature>
<feature type="domain" description="Phosphotransferase system EIIC" evidence="9">
    <location>
        <begin position="14"/>
        <end position="339"/>
    </location>
</feature>
<evidence type="ECO:0000256" key="2">
    <source>
        <dbReference type="ARBA" id="ARBA00022448"/>
    </source>
</evidence>
<dbReference type="AlphaFoldDB" id="A0A0E4CSQ1"/>
<comment type="subcellular location">
    <subcellularLocation>
        <location evidence="1">Cell membrane</location>
        <topology evidence="1">Multi-pass membrane protein</topology>
    </subcellularLocation>
</comment>
<protein>
    <submittedName>
        <fullName evidence="10">Regulatory protein</fullName>
    </submittedName>
</protein>
<dbReference type="Pfam" id="PF13303">
    <property type="entry name" value="PTS_EIIC_2"/>
    <property type="match status" value="1"/>
</dbReference>
<keyword evidence="7 8" id="KW-0472">Membrane</keyword>
<keyword evidence="11" id="KW-1185">Reference proteome</keyword>
<gene>
    <name evidence="10" type="ORF">BN1356_01160</name>
</gene>
<evidence type="ECO:0000256" key="8">
    <source>
        <dbReference type="SAM" id="Phobius"/>
    </source>
</evidence>
<dbReference type="Proteomes" id="UP000198604">
    <property type="component" value="Unassembled WGS sequence"/>
</dbReference>
<accession>A0A0E4CSQ1</accession>
<evidence type="ECO:0000313" key="10">
    <source>
        <dbReference type="EMBL" id="CQR24806.1"/>
    </source>
</evidence>
<feature type="transmembrane region" description="Helical" evidence="8">
    <location>
        <begin position="136"/>
        <end position="158"/>
    </location>
</feature>
<feature type="transmembrane region" description="Helical" evidence="8">
    <location>
        <begin position="257"/>
        <end position="279"/>
    </location>
</feature>
<evidence type="ECO:0000256" key="6">
    <source>
        <dbReference type="ARBA" id="ARBA00022989"/>
    </source>
</evidence>
<feature type="transmembrane region" description="Helical" evidence="8">
    <location>
        <begin position="110"/>
        <end position="127"/>
    </location>
</feature>
<keyword evidence="4" id="KW-0762">Sugar transport</keyword>
<dbReference type="GO" id="GO:0008982">
    <property type="term" value="F:protein-N(PI)-phosphohistidine-sugar phosphotransferase activity"/>
    <property type="evidence" value="ECO:0007669"/>
    <property type="project" value="InterPro"/>
</dbReference>
<evidence type="ECO:0000313" key="11">
    <source>
        <dbReference type="Proteomes" id="UP000198604"/>
    </source>
</evidence>
<keyword evidence="2" id="KW-0813">Transport</keyword>
<dbReference type="EMBL" id="CTEN01000002">
    <property type="protein sequence ID" value="CQR24806.1"/>
    <property type="molecule type" value="Genomic_DNA"/>
</dbReference>
<evidence type="ECO:0000259" key="9">
    <source>
        <dbReference type="Pfam" id="PF13303"/>
    </source>
</evidence>
<evidence type="ECO:0000256" key="7">
    <source>
        <dbReference type="ARBA" id="ARBA00023136"/>
    </source>
</evidence>
<evidence type="ECO:0000256" key="1">
    <source>
        <dbReference type="ARBA" id="ARBA00004651"/>
    </source>
</evidence>
<evidence type="ECO:0000256" key="4">
    <source>
        <dbReference type="ARBA" id="ARBA00022597"/>
    </source>
</evidence>
<dbReference type="OrthoDB" id="396983at2"/>
<feature type="transmembrane region" description="Helical" evidence="8">
    <location>
        <begin position="311"/>
        <end position="329"/>
    </location>
</feature>
<feature type="transmembrane region" description="Helical" evidence="8">
    <location>
        <begin position="178"/>
        <end position="203"/>
    </location>
</feature>
<feature type="transmembrane region" description="Helical" evidence="8">
    <location>
        <begin position="49"/>
        <end position="70"/>
    </location>
</feature>
<name>A0A0E4CSQ1_9STRE</name>
<dbReference type="GO" id="GO:0005886">
    <property type="term" value="C:plasma membrane"/>
    <property type="evidence" value="ECO:0007669"/>
    <property type="project" value="UniProtKB-SubCell"/>
</dbReference>
<sequence>MTQTSIKPSEYFSKVLTGTAMGVIIGVAPNAVLSAILRALPQVPVTISLLQIVSIFQMATPFLVGAIVAFQFGFKPLTQMVVAASSFIASGVLKFDDSIGKFAGAGTGDLINTMITAAIAVGMILLIKDKFGSMEIIAMPVVIGVLASFIGLTLLPIVSGITLSIGAVINSFTSLQPILMSILIAVSFAALLTTPVSAIAVGLAIQLSGVASGAAAMGVAATTLTLVVHSFKVNKPGITIAVGTGGMKLMMPNLFKYPIVLLPYVTTAAISAIPVYLFSISGTPQTAGFGVVGLVSPLASIDAGLSIPLAVLSWLVVPVAAAMLSQFVYDKVLHIYDSKVVFKYLGQ</sequence>
<organism evidence="10 11">
    <name type="scientific">Streptococcus varani</name>
    <dbReference type="NCBI Taxonomy" id="1608583"/>
    <lineage>
        <taxon>Bacteria</taxon>
        <taxon>Bacillati</taxon>
        <taxon>Bacillota</taxon>
        <taxon>Bacilli</taxon>
        <taxon>Lactobacillales</taxon>
        <taxon>Streptococcaceae</taxon>
        <taxon>Streptococcus</taxon>
    </lineage>
</organism>
<dbReference type="InterPro" id="IPR003352">
    <property type="entry name" value="PTS_EIIC"/>
</dbReference>
<dbReference type="GO" id="GO:0009401">
    <property type="term" value="P:phosphoenolpyruvate-dependent sugar phosphotransferase system"/>
    <property type="evidence" value="ECO:0007669"/>
    <property type="project" value="InterPro"/>
</dbReference>